<evidence type="ECO:0000256" key="5">
    <source>
        <dbReference type="ARBA" id="ARBA00022989"/>
    </source>
</evidence>
<evidence type="ECO:0000256" key="6">
    <source>
        <dbReference type="ARBA" id="ARBA00023136"/>
    </source>
</evidence>
<evidence type="ECO:0000256" key="3">
    <source>
        <dbReference type="ARBA" id="ARBA00022475"/>
    </source>
</evidence>
<evidence type="ECO:0000256" key="4">
    <source>
        <dbReference type="ARBA" id="ARBA00022692"/>
    </source>
</evidence>
<dbReference type="PANTHER" id="PTHR30193">
    <property type="entry name" value="ABC TRANSPORTER PERMEASE PROTEIN"/>
    <property type="match status" value="1"/>
</dbReference>
<dbReference type="GO" id="GO:0055085">
    <property type="term" value="P:transmembrane transport"/>
    <property type="evidence" value="ECO:0007669"/>
    <property type="project" value="InterPro"/>
</dbReference>
<dbReference type="PANTHER" id="PTHR30193:SF37">
    <property type="entry name" value="INNER MEMBRANE ABC TRANSPORTER PERMEASE PROTEIN YCJO"/>
    <property type="match status" value="1"/>
</dbReference>
<feature type="transmembrane region" description="Helical" evidence="7">
    <location>
        <begin position="118"/>
        <end position="137"/>
    </location>
</feature>
<sequence>MSLSSPGIARHRTWRKVRRSLFWYLLLSPSLLIIFGFSTVPLFWSIYYSLTKGSMLGPKTFVGFANYVRAASHPIFLRTLQNTVLYAVMTVPTVIVLSIVVAIIVFQVPKGQGFFRGTFYFPLITPVVIAANIWAYIVNRDFGPLNHILGWFGVPGIDWLGNPTYAIPAIVMMEIWRGFGFYVIILFAALQAIPREMYEAARIDGAQFWRIIRSITLPLLRPALGFCFIMATIFNFQLFDAVYVLTKGGPAWSTSTVSWYVYQQAFEADNIGFASTMGVVLLIVILTLSLMQLRFFRTDIEY</sequence>
<name>A0A6B1DU41_9CHLR</name>
<comment type="subcellular location">
    <subcellularLocation>
        <location evidence="1 7">Cell membrane</location>
        <topology evidence="1 7">Multi-pass membrane protein</topology>
    </subcellularLocation>
</comment>
<keyword evidence="5 7" id="KW-1133">Transmembrane helix</keyword>
<dbReference type="InterPro" id="IPR000515">
    <property type="entry name" value="MetI-like"/>
</dbReference>
<dbReference type="PROSITE" id="PS50928">
    <property type="entry name" value="ABC_TM1"/>
    <property type="match status" value="1"/>
</dbReference>
<evidence type="ECO:0000256" key="1">
    <source>
        <dbReference type="ARBA" id="ARBA00004651"/>
    </source>
</evidence>
<dbReference type="Gene3D" id="1.10.3720.10">
    <property type="entry name" value="MetI-like"/>
    <property type="match status" value="1"/>
</dbReference>
<feature type="transmembrane region" description="Helical" evidence="7">
    <location>
        <begin position="211"/>
        <end position="234"/>
    </location>
</feature>
<comment type="similarity">
    <text evidence="7">Belongs to the binding-protein-dependent transport system permease family.</text>
</comment>
<evidence type="ECO:0000313" key="9">
    <source>
        <dbReference type="EMBL" id="MYD90758.1"/>
    </source>
</evidence>
<protein>
    <submittedName>
        <fullName evidence="9">Sugar ABC transporter permease</fullName>
    </submittedName>
</protein>
<accession>A0A6B1DU41</accession>
<keyword evidence="6 7" id="KW-0472">Membrane</keyword>
<dbReference type="CDD" id="cd06261">
    <property type="entry name" value="TM_PBP2"/>
    <property type="match status" value="1"/>
</dbReference>
<evidence type="ECO:0000256" key="7">
    <source>
        <dbReference type="RuleBase" id="RU363032"/>
    </source>
</evidence>
<dbReference type="GO" id="GO:0005886">
    <property type="term" value="C:plasma membrane"/>
    <property type="evidence" value="ECO:0007669"/>
    <property type="project" value="UniProtKB-SubCell"/>
</dbReference>
<reference evidence="9" key="1">
    <citation type="submission" date="2019-09" db="EMBL/GenBank/DDBJ databases">
        <title>Characterisation of the sponge microbiome using genome-centric metagenomics.</title>
        <authorList>
            <person name="Engelberts J.P."/>
            <person name="Robbins S.J."/>
            <person name="De Goeij J.M."/>
            <person name="Aranda M."/>
            <person name="Bell S.C."/>
            <person name="Webster N.S."/>
        </authorList>
    </citation>
    <scope>NUCLEOTIDE SEQUENCE</scope>
    <source>
        <strain evidence="9">SB0662_bin_9</strain>
    </source>
</reference>
<evidence type="ECO:0000256" key="2">
    <source>
        <dbReference type="ARBA" id="ARBA00022448"/>
    </source>
</evidence>
<dbReference type="InterPro" id="IPR051393">
    <property type="entry name" value="ABC_transporter_permease"/>
</dbReference>
<dbReference type="AlphaFoldDB" id="A0A6B1DU41"/>
<feature type="domain" description="ABC transmembrane type-1" evidence="8">
    <location>
        <begin position="80"/>
        <end position="292"/>
    </location>
</feature>
<comment type="caution">
    <text evidence="9">The sequence shown here is derived from an EMBL/GenBank/DDBJ whole genome shotgun (WGS) entry which is preliminary data.</text>
</comment>
<keyword evidence="2 7" id="KW-0813">Transport</keyword>
<organism evidence="9">
    <name type="scientific">Caldilineaceae bacterium SB0662_bin_9</name>
    <dbReference type="NCBI Taxonomy" id="2605258"/>
    <lineage>
        <taxon>Bacteria</taxon>
        <taxon>Bacillati</taxon>
        <taxon>Chloroflexota</taxon>
        <taxon>Caldilineae</taxon>
        <taxon>Caldilineales</taxon>
        <taxon>Caldilineaceae</taxon>
    </lineage>
</organism>
<feature type="transmembrane region" description="Helical" evidence="7">
    <location>
        <begin position="21"/>
        <end position="47"/>
    </location>
</feature>
<proteinExistence type="inferred from homology"/>
<gene>
    <name evidence="9" type="ORF">F4Y08_10555</name>
</gene>
<feature type="transmembrane region" description="Helical" evidence="7">
    <location>
        <begin position="271"/>
        <end position="291"/>
    </location>
</feature>
<keyword evidence="4 7" id="KW-0812">Transmembrane</keyword>
<dbReference type="Pfam" id="PF00528">
    <property type="entry name" value="BPD_transp_1"/>
    <property type="match status" value="1"/>
</dbReference>
<dbReference type="EMBL" id="VXPY01000077">
    <property type="protein sequence ID" value="MYD90758.1"/>
    <property type="molecule type" value="Genomic_DNA"/>
</dbReference>
<evidence type="ECO:0000259" key="8">
    <source>
        <dbReference type="PROSITE" id="PS50928"/>
    </source>
</evidence>
<keyword evidence="3" id="KW-1003">Cell membrane</keyword>
<dbReference type="InterPro" id="IPR035906">
    <property type="entry name" value="MetI-like_sf"/>
</dbReference>
<feature type="transmembrane region" description="Helical" evidence="7">
    <location>
        <begin position="165"/>
        <end position="190"/>
    </location>
</feature>
<dbReference type="SUPFAM" id="SSF161098">
    <property type="entry name" value="MetI-like"/>
    <property type="match status" value="1"/>
</dbReference>
<feature type="transmembrane region" description="Helical" evidence="7">
    <location>
        <begin position="84"/>
        <end position="106"/>
    </location>
</feature>